<dbReference type="SUPFAM" id="SSF56601">
    <property type="entry name" value="beta-lactamase/transpeptidase-like"/>
    <property type="match status" value="1"/>
</dbReference>
<gene>
    <name evidence="3" type="ORF">SAMN04488116_0854</name>
</gene>
<keyword evidence="1" id="KW-0732">Signal</keyword>
<dbReference type="STRING" id="570519.SAMN04488116_0854"/>
<protein>
    <submittedName>
        <fullName evidence="3">CubicO group peptidase, beta-lactamase class C family</fullName>
    </submittedName>
</protein>
<dbReference type="InterPro" id="IPR001466">
    <property type="entry name" value="Beta-lactam-related"/>
</dbReference>
<evidence type="ECO:0000313" key="3">
    <source>
        <dbReference type="EMBL" id="SHG30334.1"/>
    </source>
</evidence>
<organism evidence="3 4">
    <name type="scientific">Flagellimonas flava</name>
    <dbReference type="NCBI Taxonomy" id="570519"/>
    <lineage>
        <taxon>Bacteria</taxon>
        <taxon>Pseudomonadati</taxon>
        <taxon>Bacteroidota</taxon>
        <taxon>Flavobacteriia</taxon>
        <taxon>Flavobacteriales</taxon>
        <taxon>Flavobacteriaceae</taxon>
        <taxon>Flagellimonas</taxon>
    </lineage>
</organism>
<accession>A0A1M5IPQ4</accession>
<evidence type="ECO:0000256" key="1">
    <source>
        <dbReference type="SAM" id="SignalP"/>
    </source>
</evidence>
<dbReference type="OrthoDB" id="9773047at2"/>
<sequence length="572" mass="64761">MLKKLFILALVGLSLQCCAQVEKKDYEGNWVGTISDKHSFNFTVTLTPLEENQYQLTIANETTLIDRNIKSDLDGEILLTLDTDLSVHLFDDAKEGVLAGFIKSGQFFYHVALKLDKQNNQYTGQWNPFMFNDGLFSNAFVLYVENLDDGSMAAYPIFSDTRYRGAYALDFRMQQNILSFRDSNTGFRYKAYFLKDTIKLEFLLMDVLVTDIALSYSEDGIPLGNTNAPKNQSANTPKELNDGWKVANINRWGIDSNKLNELIDSINTGQLVNMHSILISKENSLVFEAYFDAFNAQIPHTLMSGSKSVSSAMIGIAIDGKIVRDVDEKLYGFIPEKYQYTIDSLKSKITIKDLLTMSSGFDVNNLAQEDYYQNPNNPNSWLQTVLEAPMVKTPGMYADYGSANPFLLGVCLNERLNQPLEIYMDEKLFAPLGITNYINFADDTGLLPYFGGGMLLTPRDMLKFGQLYLNGGTWNGQQIISENWIEKSFKKHTRLQDYPDKNEYGYLWWHDSYNINGKIVKSIEARGAGGQFIFVVPELGSVVVMTAGNFRNRKGNQSREIFERFVLPAIIN</sequence>
<dbReference type="RefSeq" id="WP_073176650.1">
    <property type="nucleotide sequence ID" value="NZ_FQWL01000001.1"/>
</dbReference>
<evidence type="ECO:0000313" key="4">
    <source>
        <dbReference type="Proteomes" id="UP000184532"/>
    </source>
</evidence>
<dbReference type="EMBL" id="FQWL01000001">
    <property type="protein sequence ID" value="SHG30334.1"/>
    <property type="molecule type" value="Genomic_DNA"/>
</dbReference>
<dbReference type="PANTHER" id="PTHR43283">
    <property type="entry name" value="BETA-LACTAMASE-RELATED"/>
    <property type="match status" value="1"/>
</dbReference>
<dbReference type="AlphaFoldDB" id="A0A1M5IPQ4"/>
<dbReference type="InterPro" id="IPR050789">
    <property type="entry name" value="Diverse_Enzym_Activities"/>
</dbReference>
<feature type="signal peptide" evidence="1">
    <location>
        <begin position="1"/>
        <end position="19"/>
    </location>
</feature>
<name>A0A1M5IPQ4_9FLAO</name>
<dbReference type="Proteomes" id="UP000184532">
    <property type="component" value="Unassembled WGS sequence"/>
</dbReference>
<feature type="domain" description="Beta-lactamase-related" evidence="2">
    <location>
        <begin position="277"/>
        <end position="547"/>
    </location>
</feature>
<evidence type="ECO:0000259" key="2">
    <source>
        <dbReference type="Pfam" id="PF00144"/>
    </source>
</evidence>
<feature type="chain" id="PRO_5012747992" evidence="1">
    <location>
        <begin position="20"/>
        <end position="572"/>
    </location>
</feature>
<dbReference type="Gene3D" id="3.40.710.10">
    <property type="entry name" value="DD-peptidase/beta-lactamase superfamily"/>
    <property type="match status" value="1"/>
</dbReference>
<reference evidence="4" key="1">
    <citation type="submission" date="2016-11" db="EMBL/GenBank/DDBJ databases">
        <authorList>
            <person name="Varghese N."/>
            <person name="Submissions S."/>
        </authorList>
    </citation>
    <scope>NUCLEOTIDE SEQUENCE [LARGE SCALE GENOMIC DNA]</scope>
    <source>
        <strain evidence="4">DSM 22638</strain>
    </source>
</reference>
<dbReference type="PANTHER" id="PTHR43283:SF7">
    <property type="entry name" value="BETA-LACTAMASE-RELATED DOMAIN-CONTAINING PROTEIN"/>
    <property type="match status" value="1"/>
</dbReference>
<proteinExistence type="predicted"/>
<dbReference type="Pfam" id="PF00144">
    <property type="entry name" value="Beta-lactamase"/>
    <property type="match status" value="1"/>
</dbReference>
<dbReference type="InterPro" id="IPR012338">
    <property type="entry name" value="Beta-lactam/transpept-like"/>
</dbReference>
<keyword evidence="4" id="KW-1185">Reference proteome</keyword>